<comment type="caution">
    <text evidence="1">The sequence shown here is derived from an EMBL/GenBank/DDBJ whole genome shotgun (WGS) entry which is preliminary data.</text>
</comment>
<protein>
    <submittedName>
        <fullName evidence="1">Uncharacterized protein</fullName>
    </submittedName>
</protein>
<dbReference type="AlphaFoldDB" id="A0A4Y2EL24"/>
<reference evidence="1 2" key="1">
    <citation type="journal article" date="2019" name="Sci. Rep.">
        <title>Orb-weaving spider Araneus ventricosus genome elucidates the spidroin gene catalogue.</title>
        <authorList>
            <person name="Kono N."/>
            <person name="Nakamura H."/>
            <person name="Ohtoshi R."/>
            <person name="Moran D.A.P."/>
            <person name="Shinohara A."/>
            <person name="Yoshida Y."/>
            <person name="Fujiwara M."/>
            <person name="Mori M."/>
            <person name="Tomita M."/>
            <person name="Arakawa K."/>
        </authorList>
    </citation>
    <scope>NUCLEOTIDE SEQUENCE [LARGE SCALE GENOMIC DNA]</scope>
</reference>
<accession>A0A4Y2EL24</accession>
<proteinExistence type="predicted"/>
<evidence type="ECO:0000313" key="2">
    <source>
        <dbReference type="Proteomes" id="UP000499080"/>
    </source>
</evidence>
<organism evidence="1 2">
    <name type="scientific">Araneus ventricosus</name>
    <name type="common">Orbweaver spider</name>
    <name type="synonym">Epeira ventricosa</name>
    <dbReference type="NCBI Taxonomy" id="182803"/>
    <lineage>
        <taxon>Eukaryota</taxon>
        <taxon>Metazoa</taxon>
        <taxon>Ecdysozoa</taxon>
        <taxon>Arthropoda</taxon>
        <taxon>Chelicerata</taxon>
        <taxon>Arachnida</taxon>
        <taxon>Araneae</taxon>
        <taxon>Araneomorphae</taxon>
        <taxon>Entelegynae</taxon>
        <taxon>Araneoidea</taxon>
        <taxon>Araneidae</taxon>
        <taxon>Araneus</taxon>
    </lineage>
</organism>
<gene>
    <name evidence="1" type="ORF">AVEN_167447_1</name>
</gene>
<sequence>NNEAGRVWIGSRDSQTFFRSTPLAPDRRDKITPGVVASPTFSACLTSLMRWMEKEEIVKGFVSNPTSIAVIRLQIASCEASFGQTCCSHNHYIYSEVRHALKTGDARSPGVILSRLSGANGVERKNIYESRDPSHALPASLLILRQQLLCPINPLSPNHQPESMIQKEIGKILPDHAYLIPSTGAARDCHRNIPDDDVSE</sequence>
<feature type="non-terminal residue" evidence="1">
    <location>
        <position position="1"/>
    </location>
</feature>
<evidence type="ECO:0000313" key="1">
    <source>
        <dbReference type="EMBL" id="GBM29973.1"/>
    </source>
</evidence>
<name>A0A4Y2EL24_ARAVE</name>
<dbReference type="EMBL" id="BGPR01000649">
    <property type="protein sequence ID" value="GBM29973.1"/>
    <property type="molecule type" value="Genomic_DNA"/>
</dbReference>
<keyword evidence="2" id="KW-1185">Reference proteome</keyword>
<dbReference type="OrthoDB" id="6434634at2759"/>
<dbReference type="Proteomes" id="UP000499080">
    <property type="component" value="Unassembled WGS sequence"/>
</dbReference>